<comment type="caution">
    <text evidence="1">The sequence shown here is derived from an EMBL/GenBank/DDBJ whole genome shotgun (WGS) entry which is preliminary data.</text>
</comment>
<dbReference type="AlphaFoldDB" id="A0A9Q4EKE6"/>
<name>A0A9Q4EKE6_9BACI</name>
<gene>
    <name evidence="1" type="ORF">MOF03_07570</name>
</gene>
<protein>
    <submittedName>
        <fullName evidence="1">Uncharacterized protein</fullName>
    </submittedName>
</protein>
<dbReference type="Proteomes" id="UP001073053">
    <property type="component" value="Unassembled WGS sequence"/>
</dbReference>
<accession>A0A9Q4EKE6</accession>
<proteinExistence type="predicted"/>
<evidence type="ECO:0000313" key="2">
    <source>
        <dbReference type="Proteomes" id="UP001073053"/>
    </source>
</evidence>
<dbReference type="EMBL" id="JALAWA010000003">
    <property type="protein sequence ID" value="MCY9184518.1"/>
    <property type="molecule type" value="Genomic_DNA"/>
</dbReference>
<sequence length="156" mass="18122">MDKHSFPHNIRSGIPFFRDIFDMNIQNSHTLTVRWNLSVETMKLAETVLFEKAPDMIKEILIFVKRNGIEAVRTKRIKRGKGKWIIVQVPGNALYRAECRILNSMNVSLKLAETEDIFLAENGVSDINSFRNAEIHTRWEEQFSAYTCYRTEGKGK</sequence>
<evidence type="ECO:0000313" key="1">
    <source>
        <dbReference type="EMBL" id="MCY9184518.1"/>
    </source>
</evidence>
<organism evidence="1 2">
    <name type="scientific">Bacillus halotolerans</name>
    <dbReference type="NCBI Taxonomy" id="260554"/>
    <lineage>
        <taxon>Bacteria</taxon>
        <taxon>Bacillati</taxon>
        <taxon>Bacillota</taxon>
        <taxon>Bacilli</taxon>
        <taxon>Bacillales</taxon>
        <taxon>Bacillaceae</taxon>
        <taxon>Bacillus</taxon>
    </lineage>
</organism>
<reference evidence="1" key="1">
    <citation type="submission" date="2022-02" db="EMBL/GenBank/DDBJ databases">
        <title>Crop Bioprotection Bacillus Genome Sequencing.</title>
        <authorList>
            <person name="Dunlap C."/>
        </authorList>
    </citation>
    <scope>NUCLEOTIDE SEQUENCE</scope>
    <source>
        <strain evidence="1">EC49O2N-C10</strain>
    </source>
</reference>
<dbReference type="RefSeq" id="WP_268496745.1">
    <property type="nucleotide sequence ID" value="NZ_JALAVZ010000003.1"/>
</dbReference>